<dbReference type="Proteomes" id="UP000814140">
    <property type="component" value="Unassembled WGS sequence"/>
</dbReference>
<evidence type="ECO:0000313" key="2">
    <source>
        <dbReference type="Proteomes" id="UP000814140"/>
    </source>
</evidence>
<keyword evidence="2" id="KW-1185">Reference proteome</keyword>
<name>A0ACB8T1L0_9AGAM</name>
<protein>
    <submittedName>
        <fullName evidence="1">Uncharacterized protein</fullName>
    </submittedName>
</protein>
<organism evidence="1 2">
    <name type="scientific">Artomyces pyxidatus</name>
    <dbReference type="NCBI Taxonomy" id="48021"/>
    <lineage>
        <taxon>Eukaryota</taxon>
        <taxon>Fungi</taxon>
        <taxon>Dikarya</taxon>
        <taxon>Basidiomycota</taxon>
        <taxon>Agaricomycotina</taxon>
        <taxon>Agaricomycetes</taxon>
        <taxon>Russulales</taxon>
        <taxon>Auriscalpiaceae</taxon>
        <taxon>Artomyces</taxon>
    </lineage>
</organism>
<evidence type="ECO:0000313" key="1">
    <source>
        <dbReference type="EMBL" id="KAI0062018.1"/>
    </source>
</evidence>
<dbReference type="EMBL" id="MU277209">
    <property type="protein sequence ID" value="KAI0062018.1"/>
    <property type="molecule type" value="Genomic_DNA"/>
</dbReference>
<sequence length="570" mass="61607">MSLSIHSKDAPGPAVMTIAGSDSSGGAGIQADLKTFTALGCYGTSVITALTAQNTVGVQGVHSVPPAFVEQQMRSVLDDIKVVAIKTGMLSDAGVTAAVAQGLRTAYSSSHMPPLVCDPVCVSTSGHTLLQPDAVDTMVHLLFPLATIITPNKSEAELLVSRFASGKSSAGAIIDSLEGMLNAAQTLLALGPRAVLLKGGHLTVSSAEVEMFLPSHPDLSVERDGILGPNMEILLVTEEDPADIDLVVDILCQYEGPTTLFLRPRLDSTSTHGTGCTLSAALACALGRGDTIADAVKFAAAYTHQGIATAVPMGQGHGPLNHMHPVLPRSVLKQVPPSVRWRHNPHPFVRMLIQTNADVWKQYVQHDFVRQLGQGTLSRESFVHFIKQDYLYLKYYSRAHGLLAAKSSEFDEIASSAEIILHIARESAMHKQFCAQWGVSPEELENTPESPACTAYGAYIIDIGLRGDASRLLMALAACLLGYGEVGLWLKREAARPESWVKLEGNPYLKWIEDYSGEDYQRAVKVGIERIEAMAANDPPSLKRLEEWRLVWEKCTLLEKGFWDMAINMS</sequence>
<reference evidence="1" key="2">
    <citation type="journal article" date="2022" name="New Phytol.">
        <title>Evolutionary transition to the ectomycorrhizal habit in the genomes of a hyperdiverse lineage of mushroom-forming fungi.</title>
        <authorList>
            <person name="Looney B."/>
            <person name="Miyauchi S."/>
            <person name="Morin E."/>
            <person name="Drula E."/>
            <person name="Courty P.E."/>
            <person name="Kohler A."/>
            <person name="Kuo A."/>
            <person name="LaButti K."/>
            <person name="Pangilinan J."/>
            <person name="Lipzen A."/>
            <person name="Riley R."/>
            <person name="Andreopoulos W."/>
            <person name="He G."/>
            <person name="Johnson J."/>
            <person name="Nolan M."/>
            <person name="Tritt A."/>
            <person name="Barry K.W."/>
            <person name="Grigoriev I.V."/>
            <person name="Nagy L.G."/>
            <person name="Hibbett D."/>
            <person name="Henrissat B."/>
            <person name="Matheny P.B."/>
            <person name="Labbe J."/>
            <person name="Martin F.M."/>
        </authorList>
    </citation>
    <scope>NUCLEOTIDE SEQUENCE</scope>
    <source>
        <strain evidence="1">HHB10654</strain>
    </source>
</reference>
<gene>
    <name evidence="1" type="ORF">BV25DRAFT_1804558</name>
</gene>
<reference evidence="1" key="1">
    <citation type="submission" date="2021-03" db="EMBL/GenBank/DDBJ databases">
        <authorList>
            <consortium name="DOE Joint Genome Institute"/>
            <person name="Ahrendt S."/>
            <person name="Looney B.P."/>
            <person name="Miyauchi S."/>
            <person name="Morin E."/>
            <person name="Drula E."/>
            <person name="Courty P.E."/>
            <person name="Chicoki N."/>
            <person name="Fauchery L."/>
            <person name="Kohler A."/>
            <person name="Kuo A."/>
            <person name="Labutti K."/>
            <person name="Pangilinan J."/>
            <person name="Lipzen A."/>
            <person name="Riley R."/>
            <person name="Andreopoulos W."/>
            <person name="He G."/>
            <person name="Johnson J."/>
            <person name="Barry K.W."/>
            <person name="Grigoriev I.V."/>
            <person name="Nagy L."/>
            <person name="Hibbett D."/>
            <person name="Henrissat B."/>
            <person name="Matheny P.B."/>
            <person name="Labbe J."/>
            <person name="Martin F."/>
        </authorList>
    </citation>
    <scope>NUCLEOTIDE SEQUENCE</scope>
    <source>
        <strain evidence="1">HHB10654</strain>
    </source>
</reference>
<comment type="caution">
    <text evidence="1">The sequence shown here is derived from an EMBL/GenBank/DDBJ whole genome shotgun (WGS) entry which is preliminary data.</text>
</comment>
<proteinExistence type="predicted"/>
<accession>A0ACB8T1L0</accession>